<keyword evidence="1" id="KW-0472">Membrane</keyword>
<evidence type="ECO:0008006" key="4">
    <source>
        <dbReference type="Google" id="ProtNLM"/>
    </source>
</evidence>
<evidence type="ECO:0000256" key="1">
    <source>
        <dbReference type="SAM" id="Phobius"/>
    </source>
</evidence>
<comment type="caution">
    <text evidence="2">The sequence shown here is derived from an EMBL/GenBank/DDBJ whole genome shotgun (WGS) entry which is preliminary data.</text>
</comment>
<organism evidence="2 3">
    <name type="scientific">Aporhodopirellula aestuarii</name>
    <dbReference type="NCBI Taxonomy" id="2950107"/>
    <lineage>
        <taxon>Bacteria</taxon>
        <taxon>Pseudomonadati</taxon>
        <taxon>Planctomycetota</taxon>
        <taxon>Planctomycetia</taxon>
        <taxon>Pirellulales</taxon>
        <taxon>Pirellulaceae</taxon>
        <taxon>Aporhodopirellula</taxon>
    </lineage>
</organism>
<feature type="transmembrane region" description="Helical" evidence="1">
    <location>
        <begin position="134"/>
        <end position="153"/>
    </location>
</feature>
<feature type="transmembrane region" description="Helical" evidence="1">
    <location>
        <begin position="217"/>
        <end position="238"/>
    </location>
</feature>
<keyword evidence="1" id="KW-0812">Transmembrane</keyword>
<protein>
    <recommendedName>
        <fullName evidence="4">Glycosyltransferase RgtA/B/C/D-like domain-containing protein</fullName>
    </recommendedName>
</protein>
<dbReference type="EMBL" id="JAMQBK010000018">
    <property type="protein sequence ID" value="MCM2370229.1"/>
    <property type="molecule type" value="Genomic_DNA"/>
</dbReference>
<feature type="transmembrane region" description="Helical" evidence="1">
    <location>
        <begin position="81"/>
        <end position="102"/>
    </location>
</feature>
<feature type="transmembrane region" description="Helical" evidence="1">
    <location>
        <begin position="12"/>
        <end position="29"/>
    </location>
</feature>
<keyword evidence="3" id="KW-1185">Reference proteome</keyword>
<proteinExistence type="predicted"/>
<feature type="transmembrane region" description="Helical" evidence="1">
    <location>
        <begin position="108"/>
        <end position="127"/>
    </location>
</feature>
<name>A0ABT0U036_9BACT</name>
<gene>
    <name evidence="2" type="ORF">NB063_06280</name>
</gene>
<dbReference type="RefSeq" id="WP_250927900.1">
    <property type="nucleotide sequence ID" value="NZ_JAMQBK010000018.1"/>
</dbReference>
<evidence type="ECO:0000313" key="3">
    <source>
        <dbReference type="Proteomes" id="UP001202961"/>
    </source>
</evidence>
<reference evidence="2 3" key="1">
    <citation type="journal article" date="2022" name="Syst. Appl. Microbiol.">
        <title>Rhodopirellula aestuarii sp. nov., a novel member of the genus Rhodopirellula isolated from brackish sediments collected in the Tagus River estuary, Portugal.</title>
        <authorList>
            <person name="Vitorino I.R."/>
            <person name="Klimek D."/>
            <person name="Calusinska M."/>
            <person name="Lobo-da-Cunha A."/>
            <person name="Vasconcelos V."/>
            <person name="Lage O.M."/>
        </authorList>
    </citation>
    <scope>NUCLEOTIDE SEQUENCE [LARGE SCALE GENOMIC DNA]</scope>
    <source>
        <strain evidence="2 3">ICT_H3.1</strain>
    </source>
</reference>
<feature type="transmembrane region" description="Helical" evidence="1">
    <location>
        <begin position="159"/>
        <end position="180"/>
    </location>
</feature>
<evidence type="ECO:0000313" key="2">
    <source>
        <dbReference type="EMBL" id="MCM2370229.1"/>
    </source>
</evidence>
<accession>A0ABT0U036</accession>
<feature type="transmembrane region" description="Helical" evidence="1">
    <location>
        <begin position="49"/>
        <end position="69"/>
    </location>
</feature>
<dbReference type="Proteomes" id="UP001202961">
    <property type="component" value="Unassembled WGS sequence"/>
</dbReference>
<keyword evidence="1" id="KW-1133">Transmembrane helix</keyword>
<sequence>MMCVSPHHRLRLISISFLAVSSLVGWLIPDFYEWTDSDQSRPSPLLWQVPLGAFLLAAAICVALPWLPITSDARGKETRPPLRFGIRTLLLITTAVAIGLTLFAKFPVVMGGIVCAAMYAYFIGFWIRRPADRWAASSLLSCMILPSMWLISYDEPDRILLVIFGMLAMMPVFLPAMLVSNFLGVHIQDSQWIVFLLVAMELAMGMWVICLGPKRTIAYLLLVALTSSMGSLLFYQLIIA</sequence>
<feature type="transmembrane region" description="Helical" evidence="1">
    <location>
        <begin position="192"/>
        <end position="211"/>
    </location>
</feature>